<dbReference type="Proteomes" id="UP001431776">
    <property type="component" value="Unassembled WGS sequence"/>
</dbReference>
<name>A0AAW6TXP0_9BACT</name>
<keyword evidence="2" id="KW-1185">Reference proteome</keyword>
<dbReference type="RefSeq" id="WP_349243220.1">
    <property type="nucleotide sequence ID" value="NZ_JASCXX010000002.1"/>
</dbReference>
<comment type="caution">
    <text evidence="1">The sequence shown here is derived from an EMBL/GenBank/DDBJ whole genome shotgun (WGS) entry which is preliminary data.</text>
</comment>
<protein>
    <submittedName>
        <fullName evidence="1">Uncharacterized protein</fullName>
    </submittedName>
</protein>
<gene>
    <name evidence="1" type="ORF">QJ522_02035</name>
</gene>
<sequence>MHRLGKYFLSLAGEYRVASELLRRGLNATVTFGNAKSADVVAYGRNRRATVIEVKTSQQKNFVTGFYNKYRLPEQEHPDFWVMVQMTRDSDGEHTERFFVLAHMELASIQAERNRAYHIKRGDIKPSEALSWERHYELSQNGVDNVLLTDVEAVEDQWDKIVTFCDQRDIC</sequence>
<dbReference type="EMBL" id="JASCXX010000002">
    <property type="protein sequence ID" value="MDI6447808.1"/>
    <property type="molecule type" value="Genomic_DNA"/>
</dbReference>
<organism evidence="1 2">
    <name type="scientific">Anaerobaca lacustris</name>
    <dbReference type="NCBI Taxonomy" id="3044600"/>
    <lineage>
        <taxon>Bacteria</taxon>
        <taxon>Pseudomonadati</taxon>
        <taxon>Planctomycetota</taxon>
        <taxon>Phycisphaerae</taxon>
        <taxon>Sedimentisphaerales</taxon>
        <taxon>Anaerobacaceae</taxon>
        <taxon>Anaerobaca</taxon>
    </lineage>
</organism>
<evidence type="ECO:0000313" key="2">
    <source>
        <dbReference type="Proteomes" id="UP001431776"/>
    </source>
</evidence>
<proteinExistence type="predicted"/>
<evidence type="ECO:0000313" key="1">
    <source>
        <dbReference type="EMBL" id="MDI6447808.1"/>
    </source>
</evidence>
<dbReference type="AlphaFoldDB" id="A0AAW6TXP0"/>
<accession>A0AAW6TXP0</accession>
<reference evidence="1" key="1">
    <citation type="submission" date="2023-05" db="EMBL/GenBank/DDBJ databases">
        <title>Anaerotaeda fermentans gen. nov., sp. nov., a novel anaerobic planctomycete of the new family within the order Sedimentisphaerales isolated from Taman Peninsula, Russia.</title>
        <authorList>
            <person name="Khomyakova M.A."/>
            <person name="Merkel A.Y."/>
            <person name="Slobodkin A.I."/>
        </authorList>
    </citation>
    <scope>NUCLEOTIDE SEQUENCE</scope>
    <source>
        <strain evidence="1">M17dextr</strain>
    </source>
</reference>